<dbReference type="Proteomes" id="UP000015688">
    <property type="component" value="Unassembled WGS sequence"/>
</dbReference>
<dbReference type="PATRIC" id="fig|1233171.3.peg.1500"/>
<dbReference type="Pfam" id="PF13619">
    <property type="entry name" value="KTSC"/>
    <property type="match status" value="1"/>
</dbReference>
<feature type="domain" description="KTSC" evidence="1">
    <location>
        <begin position="9"/>
        <end position="63"/>
    </location>
</feature>
<comment type="caution">
    <text evidence="2">The sequence shown here is derived from an EMBL/GenBank/DDBJ whole genome shotgun (WGS) entry which is preliminary data.</text>
</comment>
<protein>
    <submittedName>
        <fullName evidence="2">KTSC domain protein</fullName>
    </submittedName>
</protein>
<reference evidence="2 3" key="1">
    <citation type="submission" date="2013-06" db="EMBL/GenBank/DDBJ databases">
        <authorList>
            <person name="Walk S."/>
            <person name="Aronoff D."/>
            <person name="Young V.Y."/>
            <person name="Marsh J."/>
            <person name="Harrison L."/>
            <person name="Daugherty S.C."/>
            <person name="Shefchek K.A."/>
            <person name="Hine E.E."/>
            <person name="Tallon L.J."/>
            <person name="Sadzewicz L.K."/>
            <person name="Rasko D.A."/>
        </authorList>
    </citation>
    <scope>NUCLEOTIDE SEQUENCE [LARGE SCALE GENOMIC DNA]</scope>
    <source>
        <strain evidence="2 3">ATCC 638</strain>
    </source>
</reference>
<accession>T4VG29</accession>
<dbReference type="AlphaFoldDB" id="T4VG29"/>
<name>T4VG29_PARBF</name>
<evidence type="ECO:0000313" key="2">
    <source>
        <dbReference type="EMBL" id="EQK42664.1"/>
    </source>
</evidence>
<proteinExistence type="predicted"/>
<evidence type="ECO:0000259" key="1">
    <source>
        <dbReference type="Pfam" id="PF13619"/>
    </source>
</evidence>
<dbReference type="RefSeq" id="WP_021432784.1">
    <property type="nucleotide sequence ID" value="NZ_AVNC01000015.1"/>
</dbReference>
<organism evidence="2 3">
    <name type="scientific">Paraclostridium bifermentans ATCC 638 = DSM 14991</name>
    <dbReference type="NCBI Taxonomy" id="1233171"/>
    <lineage>
        <taxon>Bacteria</taxon>
        <taxon>Bacillati</taxon>
        <taxon>Bacillota</taxon>
        <taxon>Clostridia</taxon>
        <taxon>Peptostreptococcales</taxon>
        <taxon>Peptostreptococcaceae</taxon>
        <taxon>Paraclostridium</taxon>
    </lineage>
</organism>
<dbReference type="GeneID" id="67472461"/>
<dbReference type="InterPro" id="IPR025309">
    <property type="entry name" value="KTSC_dom"/>
</dbReference>
<sequence>MKMINISTGNIVSIGYDESRKVLRVKLKNSTYEYNRVPKNILRDFLNDLNKTKFYNSIIRHFYSVHKVR</sequence>
<gene>
    <name evidence="2" type="ORF">C672_1608</name>
</gene>
<dbReference type="EMBL" id="AVNC01000015">
    <property type="protein sequence ID" value="EQK42664.1"/>
    <property type="molecule type" value="Genomic_DNA"/>
</dbReference>
<evidence type="ECO:0000313" key="3">
    <source>
        <dbReference type="Proteomes" id="UP000015688"/>
    </source>
</evidence>